<sequence>MDPLSFTASLLTVATLAASVTSTLSNLRHVGELPGRLQAINNEVADLEVILHENPNSLADVLRRAESKLRELETIISLLVRSCVGNGKFLVRAKVWLTEKPKLDALHEELHSLKATLNLILGVIHSQDMMRVQLDLQSISLVSARMTNAQIVFRDEINSTIDKSAHRVDERLATLERALNEQLSRLQLRLNSDMGAKLHGQAPNLSTVQQNRKSFAPSNQGIVRIRAAHYIGKICEADCRCACHQRVKYHSPSLVGPVVGQLFFGYAGFPRIRSRCDDDRCGRSRARHVSIEYWFPLWFLSRILMIILSLQRSGPELRLRVVRRIPDAAQCIDFARTGNIEGIKLLFKEGLASPFDVSQSRNFSMLRWAVFDRQYETCKFLLDAGSDPNQAGASAMMWDFFLWATINDSDLEAVTNLLAGSDFVDDQKFPMIHKIILKMSLRSLEDELFYNVDAVFQTDARGRTALFWVAARGDERSAITLLACGADPNAMDQDGRVPLHLAAESGRTGCIRLLLEAGAQTDPISLQGTPPRTPPLVLIGQFGDLLALKTILDFNPNIEARSPDGETALLAVARRQTAAHALLLLEHNANPNAMMNDGKTPLTAAITYNNGGVLRVLLNGWNNYITCPRLAGPNLLDVVADFADTETIHILAMAEHLRFNSDRQYVLSAGASERIRNRPNASEKLIAAFDELLCLMSQNDMEKETSVLMESGLLGYRTTSPESCCDIDFEDALDTIDNIDID</sequence>
<evidence type="ECO:0000256" key="4">
    <source>
        <dbReference type="SAM" id="SignalP"/>
    </source>
</evidence>
<evidence type="ECO:0000256" key="1">
    <source>
        <dbReference type="ARBA" id="ARBA00022737"/>
    </source>
</evidence>
<dbReference type="PANTHER" id="PTHR24173:SF74">
    <property type="entry name" value="ANKYRIN REPEAT DOMAIN-CONTAINING PROTEIN 16"/>
    <property type="match status" value="1"/>
</dbReference>
<dbReference type="InterPro" id="IPR036770">
    <property type="entry name" value="Ankyrin_rpt-contain_sf"/>
</dbReference>
<evidence type="ECO:0000256" key="2">
    <source>
        <dbReference type="ARBA" id="ARBA00023043"/>
    </source>
</evidence>
<organism evidence="5 6">
    <name type="scientific">Penicillium vulpinum</name>
    <dbReference type="NCBI Taxonomy" id="29845"/>
    <lineage>
        <taxon>Eukaryota</taxon>
        <taxon>Fungi</taxon>
        <taxon>Dikarya</taxon>
        <taxon>Ascomycota</taxon>
        <taxon>Pezizomycotina</taxon>
        <taxon>Eurotiomycetes</taxon>
        <taxon>Eurotiomycetidae</taxon>
        <taxon>Eurotiales</taxon>
        <taxon>Aspergillaceae</taxon>
        <taxon>Penicillium</taxon>
    </lineage>
</organism>
<dbReference type="PANTHER" id="PTHR24173">
    <property type="entry name" value="ANKYRIN REPEAT CONTAINING"/>
    <property type="match status" value="1"/>
</dbReference>
<accession>A0A1V6RIS8</accession>
<dbReference type="EMBL" id="MDYP01000041">
    <property type="protein sequence ID" value="OQE01732.1"/>
    <property type="molecule type" value="Genomic_DNA"/>
</dbReference>
<comment type="caution">
    <text evidence="5">The sequence shown here is derived from an EMBL/GenBank/DDBJ whole genome shotgun (WGS) entry which is preliminary data.</text>
</comment>
<dbReference type="SUPFAM" id="SSF48403">
    <property type="entry name" value="Ankyrin repeat"/>
    <property type="match status" value="1"/>
</dbReference>
<dbReference type="AlphaFoldDB" id="A0A1V6RIS8"/>
<evidence type="ECO:0000313" key="6">
    <source>
        <dbReference type="Proteomes" id="UP000191518"/>
    </source>
</evidence>
<feature type="repeat" description="ANK" evidence="3">
    <location>
        <begin position="461"/>
        <end position="493"/>
    </location>
</feature>
<reference evidence="6" key="1">
    <citation type="journal article" date="2017" name="Nat. Microbiol.">
        <title>Global analysis of biosynthetic gene clusters reveals vast potential of secondary metabolite production in Penicillium species.</title>
        <authorList>
            <person name="Nielsen J.C."/>
            <person name="Grijseels S."/>
            <person name="Prigent S."/>
            <person name="Ji B."/>
            <person name="Dainat J."/>
            <person name="Nielsen K.F."/>
            <person name="Frisvad J.C."/>
            <person name="Workman M."/>
            <person name="Nielsen J."/>
        </authorList>
    </citation>
    <scope>NUCLEOTIDE SEQUENCE [LARGE SCALE GENOMIC DNA]</scope>
    <source>
        <strain evidence="6">IBT 29486</strain>
    </source>
</reference>
<dbReference type="Proteomes" id="UP000191518">
    <property type="component" value="Unassembled WGS sequence"/>
</dbReference>
<feature type="chain" id="PRO_5012641614" evidence="4">
    <location>
        <begin position="26"/>
        <end position="742"/>
    </location>
</feature>
<proteinExistence type="predicted"/>
<dbReference type="STRING" id="29845.A0A1V6RIS8"/>
<dbReference type="PROSITE" id="PS50088">
    <property type="entry name" value="ANK_REPEAT"/>
    <property type="match status" value="2"/>
</dbReference>
<feature type="repeat" description="ANK" evidence="3">
    <location>
        <begin position="494"/>
        <end position="526"/>
    </location>
</feature>
<dbReference type="PROSITE" id="PS50297">
    <property type="entry name" value="ANK_REP_REGION"/>
    <property type="match status" value="1"/>
</dbReference>
<dbReference type="OrthoDB" id="341259at2759"/>
<dbReference type="SMART" id="SM00248">
    <property type="entry name" value="ANK"/>
    <property type="match status" value="5"/>
</dbReference>
<keyword evidence="6" id="KW-1185">Reference proteome</keyword>
<dbReference type="Pfam" id="PF12796">
    <property type="entry name" value="Ank_2"/>
    <property type="match status" value="2"/>
</dbReference>
<dbReference type="InterPro" id="IPR002110">
    <property type="entry name" value="Ankyrin_rpt"/>
</dbReference>
<dbReference type="Gene3D" id="1.25.40.20">
    <property type="entry name" value="Ankyrin repeat-containing domain"/>
    <property type="match status" value="2"/>
</dbReference>
<evidence type="ECO:0000313" key="5">
    <source>
        <dbReference type="EMBL" id="OQE01732.1"/>
    </source>
</evidence>
<keyword evidence="2 3" id="KW-0040">ANK repeat</keyword>
<name>A0A1V6RIS8_9EURO</name>
<keyword evidence="1" id="KW-0677">Repeat</keyword>
<gene>
    <name evidence="5" type="ORF">PENVUL_c041G10382</name>
</gene>
<evidence type="ECO:0000256" key="3">
    <source>
        <dbReference type="PROSITE-ProRule" id="PRU00023"/>
    </source>
</evidence>
<protein>
    <submittedName>
        <fullName evidence="5">Uncharacterized protein</fullName>
    </submittedName>
</protein>
<feature type="signal peptide" evidence="4">
    <location>
        <begin position="1"/>
        <end position="25"/>
    </location>
</feature>
<keyword evidence="4" id="KW-0732">Signal</keyword>